<dbReference type="PANTHER" id="PTHR44154">
    <property type="entry name" value="QUINONE OXIDOREDUCTASE"/>
    <property type="match status" value="1"/>
</dbReference>
<dbReference type="InterPro" id="IPR013154">
    <property type="entry name" value="ADH-like_N"/>
</dbReference>
<sequence length="372" mass="38007">MRTGAHACQAAGMTGPGAVSPGRPSPSTLPSSMRAMVTTRHGGLDAIELRRVPVPGPRPGEVVVRVGAAGCNNTDIWTREGAYGSDGAAGWLGPLDFPRIQGGDVAGTVVAVGDPADEGLVGSRVLVDPAEYDGPEDDARPADVLGSERDGGFAEHVVVPATRAHRVDGSPLSDVELACLPIAYGTALGMVERGGVREGTTVLVTGASGGVGLAAVQLARSLGARVVAVCSGTKADDVRAAGADVVVDRSRGRVVQDAAVAAPGGVDAVVDVVAGPLVAEGLELLRPGGRWVVAGALDGWEVHLDVRRLYLANRSLVGSTMHTPAIFDRLVAMARSGRVRPVVAATYALEDVAQAQRDLALRRHVGKLVVVP</sequence>
<evidence type="ECO:0000256" key="1">
    <source>
        <dbReference type="ARBA" id="ARBA00022857"/>
    </source>
</evidence>
<dbReference type="InterPro" id="IPR036291">
    <property type="entry name" value="NAD(P)-bd_dom_sf"/>
</dbReference>
<comment type="caution">
    <text evidence="4">The sequence shown here is derived from an EMBL/GenBank/DDBJ whole genome shotgun (WGS) entry which is preliminary data.</text>
</comment>
<dbReference type="Proteomes" id="UP000281738">
    <property type="component" value="Unassembled WGS sequence"/>
</dbReference>
<protein>
    <submittedName>
        <fullName evidence="4">NADPH:quinone reductase-like Zn-dependent oxidoreductase</fullName>
    </submittedName>
</protein>
<accession>A0A3N2CTV4</accession>
<dbReference type="Gene3D" id="3.90.180.10">
    <property type="entry name" value="Medium-chain alcohol dehydrogenases, catalytic domain"/>
    <property type="match status" value="1"/>
</dbReference>
<dbReference type="Gene3D" id="3.40.50.720">
    <property type="entry name" value="NAD(P)-binding Rossmann-like Domain"/>
    <property type="match status" value="1"/>
</dbReference>
<dbReference type="InterPro" id="IPR011032">
    <property type="entry name" value="GroES-like_sf"/>
</dbReference>
<keyword evidence="1" id="KW-0521">NADP</keyword>
<dbReference type="AlphaFoldDB" id="A0A3N2CTV4"/>
<evidence type="ECO:0000259" key="3">
    <source>
        <dbReference type="SMART" id="SM00829"/>
    </source>
</evidence>
<evidence type="ECO:0000313" key="5">
    <source>
        <dbReference type="Proteomes" id="UP000281738"/>
    </source>
</evidence>
<name>A0A3N2CTV4_9ACTN</name>
<dbReference type="SUPFAM" id="SSF51735">
    <property type="entry name" value="NAD(P)-binding Rossmann-fold domains"/>
    <property type="match status" value="1"/>
</dbReference>
<dbReference type="Pfam" id="PF00107">
    <property type="entry name" value="ADH_zinc_N"/>
    <property type="match status" value="1"/>
</dbReference>
<proteinExistence type="predicted"/>
<dbReference type="EMBL" id="RKHO01000001">
    <property type="protein sequence ID" value="ROR90838.1"/>
    <property type="molecule type" value="Genomic_DNA"/>
</dbReference>
<evidence type="ECO:0000313" key="4">
    <source>
        <dbReference type="EMBL" id="ROR90838.1"/>
    </source>
</evidence>
<organism evidence="4 5">
    <name type="scientific">Nocardioides aurantiacus</name>
    <dbReference type="NCBI Taxonomy" id="86796"/>
    <lineage>
        <taxon>Bacteria</taxon>
        <taxon>Bacillati</taxon>
        <taxon>Actinomycetota</taxon>
        <taxon>Actinomycetes</taxon>
        <taxon>Propionibacteriales</taxon>
        <taxon>Nocardioidaceae</taxon>
        <taxon>Nocardioides</taxon>
    </lineage>
</organism>
<reference evidence="4 5" key="1">
    <citation type="submission" date="2018-11" db="EMBL/GenBank/DDBJ databases">
        <title>Sequencing the genomes of 1000 actinobacteria strains.</title>
        <authorList>
            <person name="Klenk H.-P."/>
        </authorList>
    </citation>
    <scope>NUCLEOTIDE SEQUENCE [LARGE SCALE GENOMIC DNA]</scope>
    <source>
        <strain evidence="4 5">DSM 12652</strain>
    </source>
</reference>
<dbReference type="InterPro" id="IPR013149">
    <property type="entry name" value="ADH-like_C"/>
</dbReference>
<feature type="domain" description="Enoyl reductase (ER)" evidence="3">
    <location>
        <begin position="42"/>
        <end position="370"/>
    </location>
</feature>
<dbReference type="InterPro" id="IPR051603">
    <property type="entry name" value="Zinc-ADH_QOR/CCCR"/>
</dbReference>
<dbReference type="SMART" id="SM00829">
    <property type="entry name" value="PKS_ER"/>
    <property type="match status" value="1"/>
</dbReference>
<dbReference type="Pfam" id="PF08240">
    <property type="entry name" value="ADH_N"/>
    <property type="match status" value="1"/>
</dbReference>
<dbReference type="InterPro" id="IPR020843">
    <property type="entry name" value="ER"/>
</dbReference>
<gene>
    <name evidence="4" type="ORF">EDD33_1686</name>
</gene>
<keyword evidence="5" id="KW-1185">Reference proteome</keyword>
<dbReference type="SUPFAM" id="SSF50129">
    <property type="entry name" value="GroES-like"/>
    <property type="match status" value="1"/>
</dbReference>
<dbReference type="PANTHER" id="PTHR44154:SF1">
    <property type="entry name" value="QUINONE OXIDOREDUCTASE"/>
    <property type="match status" value="1"/>
</dbReference>
<dbReference type="GO" id="GO:0016491">
    <property type="term" value="F:oxidoreductase activity"/>
    <property type="evidence" value="ECO:0007669"/>
    <property type="project" value="InterPro"/>
</dbReference>
<evidence type="ECO:0000256" key="2">
    <source>
        <dbReference type="SAM" id="MobiDB-lite"/>
    </source>
</evidence>
<feature type="region of interest" description="Disordered" evidence="2">
    <location>
        <begin position="1"/>
        <end position="30"/>
    </location>
</feature>